<dbReference type="EMBL" id="QVFB01000010">
    <property type="protein sequence ID" value="RGC19329.1"/>
    <property type="molecule type" value="Genomic_DNA"/>
</dbReference>
<organism evidence="3 4">
    <name type="scientific">Faecalibacterium prausnitzii</name>
    <dbReference type="NCBI Taxonomy" id="853"/>
    <lineage>
        <taxon>Bacteria</taxon>
        <taxon>Bacillati</taxon>
        <taxon>Bacillota</taxon>
        <taxon>Clostridia</taxon>
        <taxon>Eubacteriales</taxon>
        <taxon>Oscillospiraceae</taxon>
        <taxon>Faecalibacterium</taxon>
    </lineage>
</organism>
<dbReference type="GO" id="GO:0046872">
    <property type="term" value="F:metal ion binding"/>
    <property type="evidence" value="ECO:0007669"/>
    <property type="project" value="UniProtKB-KW"/>
</dbReference>
<dbReference type="PANTHER" id="PTHR36113">
    <property type="entry name" value="LYASE, PUTATIVE-RELATED-RELATED"/>
    <property type="match status" value="1"/>
</dbReference>
<keyword evidence="1" id="KW-0479">Metal-binding</keyword>
<comment type="caution">
    <text evidence="3">The sequence shown here is derived from an EMBL/GenBank/DDBJ whole genome shotgun (WGS) entry which is preliminary data.</text>
</comment>
<dbReference type="InterPro" id="IPR037478">
    <property type="entry name" value="YwkD-like_dom"/>
</dbReference>
<dbReference type="CDD" id="cd08352">
    <property type="entry name" value="VOC_Bs_YwkD_like"/>
    <property type="match status" value="1"/>
</dbReference>
<evidence type="ECO:0000313" key="3">
    <source>
        <dbReference type="EMBL" id="RGC19329.1"/>
    </source>
</evidence>
<dbReference type="Pfam" id="PF00903">
    <property type="entry name" value="Glyoxalase"/>
    <property type="match status" value="1"/>
</dbReference>
<dbReference type="InterPro" id="IPR037523">
    <property type="entry name" value="VOC_core"/>
</dbReference>
<reference evidence="3 4" key="1">
    <citation type="submission" date="2018-08" db="EMBL/GenBank/DDBJ databases">
        <title>A genome reference for cultivated species of the human gut microbiota.</title>
        <authorList>
            <person name="Zou Y."/>
            <person name="Xue W."/>
            <person name="Luo G."/>
        </authorList>
    </citation>
    <scope>NUCLEOTIDE SEQUENCE [LARGE SCALE GENOMIC DNA]</scope>
    <source>
        <strain evidence="3 4">AM37-13AC</strain>
    </source>
</reference>
<dbReference type="Proteomes" id="UP000260733">
    <property type="component" value="Unassembled WGS sequence"/>
</dbReference>
<proteinExistence type="predicted"/>
<protein>
    <submittedName>
        <fullName evidence="3">VOC family protein</fullName>
    </submittedName>
</protein>
<dbReference type="InterPro" id="IPR004360">
    <property type="entry name" value="Glyas_Fos-R_dOase_dom"/>
</dbReference>
<dbReference type="RefSeq" id="WP_117554225.1">
    <property type="nucleotide sequence ID" value="NZ_QVFB01000010.1"/>
</dbReference>
<evidence type="ECO:0000313" key="4">
    <source>
        <dbReference type="Proteomes" id="UP000260733"/>
    </source>
</evidence>
<dbReference type="NCBIfam" id="NF008551">
    <property type="entry name" value="PRK11478.1"/>
    <property type="match status" value="1"/>
</dbReference>
<evidence type="ECO:0000256" key="1">
    <source>
        <dbReference type="ARBA" id="ARBA00022723"/>
    </source>
</evidence>
<dbReference type="GO" id="GO:0004462">
    <property type="term" value="F:lactoylglutathione lyase activity"/>
    <property type="evidence" value="ECO:0007669"/>
    <property type="project" value="InterPro"/>
</dbReference>
<sequence length="127" mass="14819">MNLSKIHHIAIIVSDYEAAKNFYVNKLGFSIIRENYRPERKDWKLDLRVNEYTELEIFAEENPPKRVNRPEACGLRHLAFCVDNIEQTVNELAEAGIECEPIRVDSYTGKKMTFFHDPDGLPLELHE</sequence>
<dbReference type="InterPro" id="IPR051332">
    <property type="entry name" value="Fosfomycin_Res_Enzymes"/>
</dbReference>
<dbReference type="InterPro" id="IPR018146">
    <property type="entry name" value="Glyoxalase_1_CS"/>
</dbReference>
<dbReference type="InterPro" id="IPR029068">
    <property type="entry name" value="Glyas_Bleomycin-R_OHBP_Dase"/>
</dbReference>
<dbReference type="PROSITE" id="PS51819">
    <property type="entry name" value="VOC"/>
    <property type="match status" value="1"/>
</dbReference>
<dbReference type="AlphaFoldDB" id="A0A3E2W556"/>
<dbReference type="SUPFAM" id="SSF54593">
    <property type="entry name" value="Glyoxalase/Bleomycin resistance protein/Dihydroxybiphenyl dioxygenase"/>
    <property type="match status" value="1"/>
</dbReference>
<dbReference type="Gene3D" id="3.10.180.10">
    <property type="entry name" value="2,3-Dihydroxybiphenyl 1,2-Dioxygenase, domain 1"/>
    <property type="match status" value="1"/>
</dbReference>
<dbReference type="PANTHER" id="PTHR36113:SF6">
    <property type="entry name" value="FOSFOMYCIN RESISTANCE PROTEIN FOSX"/>
    <property type="match status" value="1"/>
</dbReference>
<gene>
    <name evidence="3" type="ORF">DW855_07565</name>
</gene>
<name>A0A3E2W556_9FIRM</name>
<dbReference type="PROSITE" id="PS00934">
    <property type="entry name" value="GLYOXALASE_I_1"/>
    <property type="match status" value="1"/>
</dbReference>
<accession>A0A3E2W556</accession>
<feature type="domain" description="VOC" evidence="2">
    <location>
        <begin position="5"/>
        <end position="127"/>
    </location>
</feature>
<evidence type="ECO:0000259" key="2">
    <source>
        <dbReference type="PROSITE" id="PS51819"/>
    </source>
</evidence>